<proteinExistence type="predicted"/>
<protein>
    <recommendedName>
        <fullName evidence="3">DUF86 domain-containing protein</fullName>
    </recommendedName>
</protein>
<dbReference type="Gene3D" id="1.20.120.330">
    <property type="entry name" value="Nucleotidyltransferases domain 2"/>
    <property type="match status" value="1"/>
</dbReference>
<dbReference type="SUPFAM" id="SSF81593">
    <property type="entry name" value="Nucleotidyltransferase substrate binding subunit/domain"/>
    <property type="match status" value="1"/>
</dbReference>
<evidence type="ECO:0000313" key="2">
    <source>
        <dbReference type="Proteomes" id="UP000249396"/>
    </source>
</evidence>
<dbReference type="Proteomes" id="UP000249396">
    <property type="component" value="Unassembled WGS sequence"/>
</dbReference>
<gene>
    <name evidence="1" type="ORF">DM484_30250</name>
</gene>
<accession>A0A2W4S5E8</accession>
<comment type="caution">
    <text evidence="1">The sequence shown here is derived from an EMBL/GenBank/DDBJ whole genome shotgun (WGS) entry which is preliminary data.</text>
</comment>
<sequence>MNDHLHLIVRHLTHLQRMSEYLAHSVQRCQQILPISNWRTLSLEQHETLAAFRVRFSEFQEHLGKTMRAIAIEEEVKVERFGSVLAFMEKLGVLESVERWKIIRELRNAVNHEYEEDADRLMQFFTEMINATPELFACHHKLLGFCREAYGVKPE</sequence>
<reference evidence="1 2" key="1">
    <citation type="journal article" date="2018" name="Aquat. Microb. Ecol.">
        <title>Gammaproteobacterial methanotrophs dominate.</title>
        <authorList>
            <person name="Rissanen A.J."/>
            <person name="Saarenheimo J."/>
            <person name="Tiirola M."/>
            <person name="Peura S."/>
            <person name="Aalto S.L."/>
            <person name="Karvinen A."/>
            <person name="Nykanen H."/>
        </authorList>
    </citation>
    <scope>NUCLEOTIDE SEQUENCE [LARGE SCALE GENOMIC DNA]</scope>
    <source>
        <strain evidence="1">AMbin10</strain>
    </source>
</reference>
<dbReference type="EMBL" id="QJPH01000585">
    <property type="protein sequence ID" value="PZN69144.1"/>
    <property type="molecule type" value="Genomic_DNA"/>
</dbReference>
<organism evidence="1 2">
    <name type="scientific">Candidatus Methylumidiphilus alinenensis</name>
    <dbReference type="NCBI Taxonomy" id="2202197"/>
    <lineage>
        <taxon>Bacteria</taxon>
        <taxon>Pseudomonadati</taxon>
        <taxon>Pseudomonadota</taxon>
        <taxon>Gammaproteobacteria</taxon>
        <taxon>Methylococcales</taxon>
        <taxon>Candidatus Methylumidiphilus</taxon>
    </lineage>
</organism>
<evidence type="ECO:0008006" key="3">
    <source>
        <dbReference type="Google" id="ProtNLM"/>
    </source>
</evidence>
<name>A0A2W4S5E8_9GAMM</name>
<evidence type="ECO:0000313" key="1">
    <source>
        <dbReference type="EMBL" id="PZN69144.1"/>
    </source>
</evidence>
<dbReference type="AlphaFoldDB" id="A0A2W4S5E8"/>